<organism evidence="2 3">
    <name type="scientific">Liparis tanakae</name>
    <name type="common">Tanaka's snailfish</name>
    <dbReference type="NCBI Taxonomy" id="230148"/>
    <lineage>
        <taxon>Eukaryota</taxon>
        <taxon>Metazoa</taxon>
        <taxon>Chordata</taxon>
        <taxon>Craniata</taxon>
        <taxon>Vertebrata</taxon>
        <taxon>Euteleostomi</taxon>
        <taxon>Actinopterygii</taxon>
        <taxon>Neopterygii</taxon>
        <taxon>Teleostei</taxon>
        <taxon>Neoteleostei</taxon>
        <taxon>Acanthomorphata</taxon>
        <taxon>Eupercaria</taxon>
        <taxon>Perciformes</taxon>
        <taxon>Cottioidei</taxon>
        <taxon>Cottales</taxon>
        <taxon>Liparidae</taxon>
        <taxon>Liparis</taxon>
    </lineage>
</organism>
<gene>
    <name evidence="2" type="ORF">EYF80_035505</name>
</gene>
<keyword evidence="3" id="KW-1185">Reference proteome</keyword>
<reference evidence="2 3" key="1">
    <citation type="submission" date="2019-03" db="EMBL/GenBank/DDBJ databases">
        <title>First draft genome of Liparis tanakae, snailfish: a comprehensive survey of snailfish specific genes.</title>
        <authorList>
            <person name="Kim W."/>
            <person name="Song I."/>
            <person name="Jeong J.-H."/>
            <person name="Kim D."/>
            <person name="Kim S."/>
            <person name="Ryu S."/>
            <person name="Song J.Y."/>
            <person name="Lee S.K."/>
        </authorList>
    </citation>
    <scope>NUCLEOTIDE SEQUENCE [LARGE SCALE GENOMIC DNA]</scope>
    <source>
        <tissue evidence="2">Muscle</tissue>
    </source>
</reference>
<evidence type="ECO:0000313" key="2">
    <source>
        <dbReference type="EMBL" id="TNN54277.1"/>
    </source>
</evidence>
<evidence type="ECO:0000313" key="3">
    <source>
        <dbReference type="Proteomes" id="UP000314294"/>
    </source>
</evidence>
<comment type="caution">
    <text evidence="2">The sequence shown here is derived from an EMBL/GenBank/DDBJ whole genome shotgun (WGS) entry which is preliminary data.</text>
</comment>
<proteinExistence type="predicted"/>
<sequence>MSTSYLTARETPQDTEGVDQRSIHTRCRCSRRLALSITLLITHFTPISSSGRVEGFVVIRLNRNLKDRVQTRENHVLQSRVSVQNQPISCSQRVFSL</sequence>
<feature type="region of interest" description="Disordered" evidence="1">
    <location>
        <begin position="1"/>
        <end position="21"/>
    </location>
</feature>
<protein>
    <submittedName>
        <fullName evidence="2">Uncharacterized protein</fullName>
    </submittedName>
</protein>
<dbReference type="Proteomes" id="UP000314294">
    <property type="component" value="Unassembled WGS sequence"/>
</dbReference>
<dbReference type="AlphaFoldDB" id="A0A4Z2GL70"/>
<name>A0A4Z2GL70_9TELE</name>
<evidence type="ECO:0000256" key="1">
    <source>
        <dbReference type="SAM" id="MobiDB-lite"/>
    </source>
</evidence>
<dbReference type="EMBL" id="SRLO01000489">
    <property type="protein sequence ID" value="TNN54277.1"/>
    <property type="molecule type" value="Genomic_DNA"/>
</dbReference>
<accession>A0A4Z2GL70</accession>